<keyword evidence="1" id="KW-0479">Metal-binding</keyword>
<dbReference type="CDD" id="cd00160">
    <property type="entry name" value="RhoGEF"/>
    <property type="match status" value="1"/>
</dbReference>
<dbReference type="Gene3D" id="1.10.220.150">
    <property type="entry name" value="Arf GTPase activating protein"/>
    <property type="match status" value="1"/>
</dbReference>
<feature type="compositionally biased region" description="Gly residues" evidence="2">
    <location>
        <begin position="116"/>
        <end position="132"/>
    </location>
</feature>
<feature type="domain" description="PH" evidence="3">
    <location>
        <begin position="1"/>
        <end position="106"/>
    </location>
</feature>
<evidence type="ECO:0000259" key="4">
    <source>
        <dbReference type="PROSITE" id="PS50010"/>
    </source>
</evidence>
<dbReference type="SUPFAM" id="SSF50729">
    <property type="entry name" value="PH domain-like"/>
    <property type="match status" value="2"/>
</dbReference>
<evidence type="ECO:0000256" key="1">
    <source>
        <dbReference type="PROSITE-ProRule" id="PRU00288"/>
    </source>
</evidence>
<feature type="compositionally biased region" description="Low complexity" evidence="2">
    <location>
        <begin position="133"/>
        <end position="147"/>
    </location>
</feature>
<reference evidence="6 7" key="1">
    <citation type="submission" date="2010-05" db="EMBL/GenBank/DDBJ databases">
        <title>The Genome Sequence of Thecamonas trahens ATCC 50062.</title>
        <authorList>
            <consortium name="The Broad Institute Genome Sequencing Platform"/>
            <person name="Russ C."/>
            <person name="Cuomo C."/>
            <person name="Shea T."/>
            <person name="Young S.K."/>
            <person name="Zeng Q."/>
            <person name="Koehrsen M."/>
            <person name="Haas B."/>
            <person name="Borodovsky M."/>
            <person name="Guigo R."/>
            <person name="Alvarado L."/>
            <person name="Berlin A."/>
            <person name="Bochicchio J."/>
            <person name="Borenstein D."/>
            <person name="Chapman S."/>
            <person name="Chen Z."/>
            <person name="Freedman E."/>
            <person name="Gellesch M."/>
            <person name="Goldberg J."/>
            <person name="Griggs A."/>
            <person name="Gujja S."/>
            <person name="Heilman E."/>
            <person name="Heiman D."/>
            <person name="Hepburn T."/>
            <person name="Howarth C."/>
            <person name="Jen D."/>
            <person name="Larson L."/>
            <person name="Mehta T."/>
            <person name="Park D."/>
            <person name="Pearson M."/>
            <person name="Roberts A."/>
            <person name="Saif S."/>
            <person name="Shenoy N."/>
            <person name="Sisk P."/>
            <person name="Stolte C."/>
            <person name="Sykes S."/>
            <person name="Thomson T."/>
            <person name="Walk T."/>
            <person name="White J."/>
            <person name="Yandava C."/>
            <person name="Burger G."/>
            <person name="Gray M.W."/>
            <person name="Holland P.W.H."/>
            <person name="King N."/>
            <person name="Lang F.B.F."/>
            <person name="Roger A.J."/>
            <person name="Ruiz-Trillo I."/>
            <person name="Lander E."/>
            <person name="Nusbaum C."/>
        </authorList>
    </citation>
    <scope>NUCLEOTIDE SEQUENCE [LARGE SCALE GENOMIC DNA]</scope>
    <source>
        <strain evidence="6 7">ATCC 50062</strain>
    </source>
</reference>
<dbReference type="Gene3D" id="1.20.900.10">
    <property type="entry name" value="Dbl homology (DH) domain"/>
    <property type="match status" value="1"/>
</dbReference>
<keyword evidence="1" id="KW-0863">Zinc-finger</keyword>
<dbReference type="Pfam" id="PF01412">
    <property type="entry name" value="ArfGap"/>
    <property type="match status" value="1"/>
</dbReference>
<dbReference type="InterPro" id="IPR001164">
    <property type="entry name" value="ArfGAP_dom"/>
</dbReference>
<dbReference type="GO" id="GO:0008270">
    <property type="term" value="F:zinc ion binding"/>
    <property type="evidence" value="ECO:0007669"/>
    <property type="project" value="UniProtKB-KW"/>
</dbReference>
<dbReference type="SUPFAM" id="SSF57863">
    <property type="entry name" value="ArfGap/RecO-like zinc finger"/>
    <property type="match status" value="1"/>
</dbReference>
<organism evidence="6 7">
    <name type="scientific">Thecamonas trahens ATCC 50062</name>
    <dbReference type="NCBI Taxonomy" id="461836"/>
    <lineage>
        <taxon>Eukaryota</taxon>
        <taxon>Apusozoa</taxon>
        <taxon>Apusomonadida</taxon>
        <taxon>Apusomonadidae</taxon>
        <taxon>Thecamonas</taxon>
    </lineage>
</organism>
<name>A0A0L0DMH2_THETB</name>
<dbReference type="eggNOG" id="KOG3518">
    <property type="taxonomic scope" value="Eukaryota"/>
</dbReference>
<dbReference type="InterPro" id="IPR037278">
    <property type="entry name" value="ARFGAP/RecO"/>
</dbReference>
<evidence type="ECO:0000259" key="3">
    <source>
        <dbReference type="PROSITE" id="PS50003"/>
    </source>
</evidence>
<dbReference type="AlphaFoldDB" id="A0A0L0DMH2"/>
<dbReference type="SUPFAM" id="SSF48065">
    <property type="entry name" value="DBL homology domain (DH-domain)"/>
    <property type="match status" value="1"/>
</dbReference>
<dbReference type="PANTHER" id="PTHR12673">
    <property type="entry name" value="FACIOGENITAL DYSPLASIA PROTEIN"/>
    <property type="match status" value="1"/>
</dbReference>
<feature type="domain" description="PH" evidence="3">
    <location>
        <begin position="524"/>
        <end position="620"/>
    </location>
</feature>
<dbReference type="EMBL" id="GL349474">
    <property type="protein sequence ID" value="KNC52578.1"/>
    <property type="molecule type" value="Genomic_DNA"/>
</dbReference>
<dbReference type="GeneID" id="25567133"/>
<keyword evidence="7" id="KW-1185">Reference proteome</keyword>
<evidence type="ECO:0000313" key="6">
    <source>
        <dbReference type="EMBL" id="KNC52578.1"/>
    </source>
</evidence>
<proteinExistence type="predicted"/>
<dbReference type="PANTHER" id="PTHR12673:SF159">
    <property type="entry name" value="LD03170P"/>
    <property type="match status" value="1"/>
</dbReference>
<dbReference type="Pfam" id="PF00621">
    <property type="entry name" value="RhoGEF"/>
    <property type="match status" value="1"/>
</dbReference>
<evidence type="ECO:0000259" key="5">
    <source>
        <dbReference type="PROSITE" id="PS50115"/>
    </source>
</evidence>
<dbReference type="SMART" id="SM00325">
    <property type="entry name" value="RhoGEF"/>
    <property type="match status" value="1"/>
</dbReference>
<gene>
    <name evidence="6" type="ORF">AMSG_08440</name>
</gene>
<dbReference type="InterPro" id="IPR035899">
    <property type="entry name" value="DBL_dom_sf"/>
</dbReference>
<sequence length="861" mass="92714">MSRELAFCRSEMTYRSGKKLKKSKHGYVVLRGASLTHFANARMSKTKASFDLGEHKLAGELECMCAKPLPFALPLTGPKASSSLCLHAPTADLHAKWLQALTLTCGDHAGTSGADGGAAAGSVSGSGSGSGPGSRSSSGSGSGSSSGSYSYSYSYYSGTGESDNGSGGKSKAKVKTKHSRLDHVLSEIVHTEKAYLADLQLLVDVLASAESKFEAELVARLFGNIGELYAVHSEIVAALDSGDSTLENVVDVFVAAAGRFVGYKEYCEKQNEFNQVLDEAKASDPQFAAFLADTLALPQSRSLPLSAFALAPVQRVLKYHLLFDSLAKAAAGAEVSYAPIADLVELYSAVAAGVDKAGVDTTFVVDPKVVEHRRRLAEKVPSQCSECGGKPAAWVSPQTGQWTCFRCAFIYRTIGLRVTPAKAPKASDKQIDFVCGLTSRHASAIYEANMEAWVEYPTPTDDDAVVRQFIAAKYVERKWFDQTAFAAVLSRLGIQLDDLDDGEPELGGVELTTMSSQAEYDAIPTVKQGWLVKMRHNRWQRRWWVLKGTSLFYFGRVNDSSKISRAKGVMQLSKSVSERSDGYGREHVIVTRTPLRDWVLQADDADDAQAWCEILESAARRTAAPPGQLSVFAADTLVEWPTAETTTAELEAALGNGVTVMGGWRVRAGMQSQKSVPAVLVLTDDAIIIGRAVRDTIGAEDDGGKVKVMCHIKLPYEIVAATNVVDGMVVNTFSLVALDKGVSYLVNAGTPQVKDEILKTLVAKLRMLLQAATEASATKASEQQARIAAEFVAAHPVPTGIVNIGDSDRKLARERMCNELDVVAGNQGEALELTEQLRAVFAEKIEVVNDMKQVLRELRRA</sequence>
<dbReference type="InterPro" id="IPR000219">
    <property type="entry name" value="DH_dom"/>
</dbReference>
<feature type="domain" description="DH" evidence="4">
    <location>
        <begin position="180"/>
        <end position="357"/>
    </location>
</feature>
<dbReference type="OrthoDB" id="1594986at2759"/>
<dbReference type="RefSeq" id="XP_013755138.1">
    <property type="nucleotide sequence ID" value="XM_013899684.1"/>
</dbReference>
<evidence type="ECO:0000256" key="2">
    <source>
        <dbReference type="SAM" id="MobiDB-lite"/>
    </source>
</evidence>
<dbReference type="GO" id="GO:0005096">
    <property type="term" value="F:GTPase activator activity"/>
    <property type="evidence" value="ECO:0007669"/>
    <property type="project" value="InterPro"/>
</dbReference>
<dbReference type="PROSITE" id="PS50115">
    <property type="entry name" value="ARFGAP"/>
    <property type="match status" value="1"/>
</dbReference>
<dbReference type="PROSITE" id="PS50003">
    <property type="entry name" value="PH_DOMAIN"/>
    <property type="match status" value="2"/>
</dbReference>
<feature type="region of interest" description="Disordered" evidence="2">
    <location>
        <begin position="116"/>
        <end position="147"/>
    </location>
</feature>
<dbReference type="SMART" id="SM00233">
    <property type="entry name" value="PH"/>
    <property type="match status" value="2"/>
</dbReference>
<dbReference type="Proteomes" id="UP000054408">
    <property type="component" value="Unassembled WGS sequence"/>
</dbReference>
<dbReference type="Gene3D" id="2.30.29.30">
    <property type="entry name" value="Pleckstrin-homology domain (PH domain)/Phosphotyrosine-binding domain (PTB)"/>
    <property type="match status" value="1"/>
</dbReference>
<dbReference type="PROSITE" id="PS50010">
    <property type="entry name" value="DH_2"/>
    <property type="match status" value="1"/>
</dbReference>
<dbReference type="InterPro" id="IPR001849">
    <property type="entry name" value="PH_domain"/>
</dbReference>
<dbReference type="Pfam" id="PF00169">
    <property type="entry name" value="PH"/>
    <property type="match status" value="1"/>
</dbReference>
<keyword evidence="1" id="KW-0862">Zinc</keyword>
<feature type="domain" description="Arf-GAP" evidence="5">
    <location>
        <begin position="367"/>
        <end position="479"/>
    </location>
</feature>
<dbReference type="InterPro" id="IPR011993">
    <property type="entry name" value="PH-like_dom_sf"/>
</dbReference>
<accession>A0A0L0DMH2</accession>
<evidence type="ECO:0000313" key="7">
    <source>
        <dbReference type="Proteomes" id="UP000054408"/>
    </source>
</evidence>
<dbReference type="CDD" id="cd00821">
    <property type="entry name" value="PH"/>
    <property type="match status" value="1"/>
</dbReference>
<dbReference type="GO" id="GO:0005737">
    <property type="term" value="C:cytoplasm"/>
    <property type="evidence" value="ECO:0007669"/>
    <property type="project" value="TreeGrafter"/>
</dbReference>
<dbReference type="GO" id="GO:0005085">
    <property type="term" value="F:guanyl-nucleotide exchange factor activity"/>
    <property type="evidence" value="ECO:0007669"/>
    <property type="project" value="InterPro"/>
</dbReference>
<dbReference type="InterPro" id="IPR038508">
    <property type="entry name" value="ArfGAP_dom_sf"/>
</dbReference>
<dbReference type="InterPro" id="IPR051092">
    <property type="entry name" value="FYVE_RhoGEF_PH"/>
</dbReference>
<protein>
    <submittedName>
        <fullName evidence="6">Uncharacterized protein</fullName>
    </submittedName>
</protein>